<dbReference type="Gene3D" id="1.10.287.1060">
    <property type="entry name" value="ESAT-6-like"/>
    <property type="match status" value="1"/>
</dbReference>
<evidence type="ECO:0000256" key="1">
    <source>
        <dbReference type="SAM" id="MobiDB-lite"/>
    </source>
</evidence>
<protein>
    <recommendedName>
        <fullName evidence="4">ESAT-6-like protein</fullName>
    </recommendedName>
</protein>
<dbReference type="EMBL" id="BSEL01000001">
    <property type="protein sequence ID" value="GLJ66386.1"/>
    <property type="molecule type" value="Genomic_DNA"/>
</dbReference>
<name>A0ABQ5SRI4_9ACTN</name>
<gene>
    <name evidence="2" type="ORF">GCM10017579_04220</name>
</gene>
<feature type="compositionally biased region" description="Polar residues" evidence="1">
    <location>
        <begin position="94"/>
        <end position="104"/>
    </location>
</feature>
<feature type="region of interest" description="Disordered" evidence="1">
    <location>
        <begin position="81"/>
        <end position="111"/>
    </location>
</feature>
<reference evidence="2" key="1">
    <citation type="journal article" date="2014" name="Int. J. Syst. Evol. Microbiol.">
        <title>Complete genome of a new Firmicutes species belonging to the dominant human colonic microbiota ('Ruminococcus bicirculans') reveals two chromosomes and a selective capacity to utilize plant glucans.</title>
        <authorList>
            <consortium name="NISC Comparative Sequencing Program"/>
            <person name="Wegmann U."/>
            <person name="Louis P."/>
            <person name="Goesmann A."/>
            <person name="Henrissat B."/>
            <person name="Duncan S.H."/>
            <person name="Flint H.J."/>
        </authorList>
    </citation>
    <scope>NUCLEOTIDE SEQUENCE</scope>
    <source>
        <strain evidence="2">VKM Ac-1246</strain>
    </source>
</reference>
<evidence type="ECO:0008006" key="4">
    <source>
        <dbReference type="Google" id="ProtNLM"/>
    </source>
</evidence>
<dbReference type="Pfam" id="PF06013">
    <property type="entry name" value="WXG100"/>
    <property type="match status" value="1"/>
</dbReference>
<organism evidence="2 3">
    <name type="scientific">Nocardioides luteus</name>
    <dbReference type="NCBI Taxonomy" id="1844"/>
    <lineage>
        <taxon>Bacteria</taxon>
        <taxon>Bacillati</taxon>
        <taxon>Actinomycetota</taxon>
        <taxon>Actinomycetes</taxon>
        <taxon>Propionibacteriales</taxon>
        <taxon>Nocardioidaceae</taxon>
        <taxon>Nocardioides</taxon>
    </lineage>
</organism>
<reference evidence="2" key="2">
    <citation type="submission" date="2023-01" db="EMBL/GenBank/DDBJ databases">
        <authorList>
            <person name="Sun Q."/>
            <person name="Evtushenko L."/>
        </authorList>
    </citation>
    <scope>NUCLEOTIDE SEQUENCE</scope>
    <source>
        <strain evidence="2">VKM Ac-1246</strain>
    </source>
</reference>
<comment type="caution">
    <text evidence="2">The sequence shown here is derived from an EMBL/GenBank/DDBJ whole genome shotgun (WGS) entry which is preliminary data.</text>
</comment>
<dbReference type="SUPFAM" id="SSF140453">
    <property type="entry name" value="EsxAB dimer-like"/>
    <property type="match status" value="1"/>
</dbReference>
<dbReference type="Proteomes" id="UP001142292">
    <property type="component" value="Unassembled WGS sequence"/>
</dbReference>
<dbReference type="InterPro" id="IPR036689">
    <property type="entry name" value="ESAT-6-like_sf"/>
</dbReference>
<sequence>MSSEMKQGQAINTAVNDIAEAKGKLQSISASTASEAKAAKDKGWHGAGGNAFAQLIQTWEQKSRDITNALDELTNGLTEARKVGSQADEDVAASTRSVSSNMDSISFKMGG</sequence>
<evidence type="ECO:0000313" key="3">
    <source>
        <dbReference type="Proteomes" id="UP001142292"/>
    </source>
</evidence>
<proteinExistence type="predicted"/>
<dbReference type="InterPro" id="IPR010310">
    <property type="entry name" value="T7SS_ESAT-6-like"/>
</dbReference>
<accession>A0ABQ5SRI4</accession>
<evidence type="ECO:0000313" key="2">
    <source>
        <dbReference type="EMBL" id="GLJ66386.1"/>
    </source>
</evidence>
<keyword evidence="3" id="KW-1185">Reference proteome</keyword>
<dbReference type="RefSeq" id="WP_189119187.1">
    <property type="nucleotide sequence ID" value="NZ_BMRK01000011.1"/>
</dbReference>